<dbReference type="EMBL" id="BMAW01064662">
    <property type="protein sequence ID" value="GFT46316.1"/>
    <property type="molecule type" value="Genomic_DNA"/>
</dbReference>
<evidence type="ECO:0000313" key="4">
    <source>
        <dbReference type="Proteomes" id="UP000887013"/>
    </source>
</evidence>
<evidence type="ECO:0000259" key="2">
    <source>
        <dbReference type="Pfam" id="PF14529"/>
    </source>
</evidence>
<dbReference type="Proteomes" id="UP000887013">
    <property type="component" value="Unassembled WGS sequence"/>
</dbReference>
<keyword evidence="3" id="KW-0808">Transferase</keyword>
<feature type="region of interest" description="Disordered" evidence="1">
    <location>
        <begin position="59"/>
        <end position="84"/>
    </location>
</feature>
<dbReference type="OrthoDB" id="6433336at2759"/>
<dbReference type="InterPro" id="IPR005135">
    <property type="entry name" value="Endo/exonuclease/phosphatase"/>
</dbReference>
<name>A0A8X6P4N6_NEPPI</name>
<evidence type="ECO:0000313" key="3">
    <source>
        <dbReference type="EMBL" id="GFT46316.1"/>
    </source>
</evidence>
<keyword evidence="4" id="KW-1185">Reference proteome</keyword>
<accession>A0A8X6P4N6</accession>
<feature type="region of interest" description="Disordered" evidence="1">
    <location>
        <begin position="218"/>
        <end position="255"/>
    </location>
</feature>
<dbReference type="GO" id="GO:0003964">
    <property type="term" value="F:RNA-directed DNA polymerase activity"/>
    <property type="evidence" value="ECO:0007669"/>
    <property type="project" value="UniProtKB-KW"/>
</dbReference>
<evidence type="ECO:0000256" key="1">
    <source>
        <dbReference type="SAM" id="MobiDB-lite"/>
    </source>
</evidence>
<gene>
    <name evidence="3" type="primary">X-elementORF2_408</name>
    <name evidence="3" type="ORF">NPIL_76571</name>
</gene>
<dbReference type="Pfam" id="PF14529">
    <property type="entry name" value="Exo_endo_phos_2"/>
    <property type="match status" value="1"/>
</dbReference>
<organism evidence="3 4">
    <name type="scientific">Nephila pilipes</name>
    <name type="common">Giant wood spider</name>
    <name type="synonym">Nephila maculata</name>
    <dbReference type="NCBI Taxonomy" id="299642"/>
    <lineage>
        <taxon>Eukaryota</taxon>
        <taxon>Metazoa</taxon>
        <taxon>Ecdysozoa</taxon>
        <taxon>Arthropoda</taxon>
        <taxon>Chelicerata</taxon>
        <taxon>Arachnida</taxon>
        <taxon>Araneae</taxon>
        <taxon>Araneomorphae</taxon>
        <taxon>Entelegynae</taxon>
        <taxon>Araneoidea</taxon>
        <taxon>Nephilidae</taxon>
        <taxon>Nephila</taxon>
    </lineage>
</organism>
<proteinExistence type="predicted"/>
<dbReference type="SUPFAM" id="SSF56219">
    <property type="entry name" value="DNase I-like"/>
    <property type="match status" value="1"/>
</dbReference>
<dbReference type="Gene3D" id="3.60.10.10">
    <property type="entry name" value="Endonuclease/exonuclease/phosphatase"/>
    <property type="match status" value="1"/>
</dbReference>
<dbReference type="InterPro" id="IPR036691">
    <property type="entry name" value="Endo/exonu/phosph_ase_sf"/>
</dbReference>
<sequence>MSSPRRAMISFNFSNRDLLECEIFTNPLTSASRSRQGGAPSAERLVPNEVADSGLLSGVGFGGQTSDKAPIEKQRVERAEGGGSRSWEGWCGGGTFLSRDWLVFNPRLVDTTTSSTLQQNRSFQNDLCNSNTMTQISIPEIQGLVNNLTTSDQCLHADSKIAEYLNSIPQIHFLNQEEKNEYSTHLYTIQEEVRSKFNLFKSNELRQETEKFQNLINSWGLPDSARPPPFQQQSRRKNNTPIKTPSAKKQRTTHEAAECQNRFQTLSIEEPIEEIEIDDATDEVVTPAPPKKTYAPPITIDNVSNSAALLRKLQDLTGDFNAKHHTWNPGRRQNAHGKRIYEFAHTQGLDLITPNCPTRYPTNRNHHPSTIDFGISKGLSNSTVITKQELSSDHDPLLYRINLQDFIPPRNNYIKFTNWTQFQNIIKETIPGNPTINNTEEIENCIKNFTNTIHTTIDQSSVSKLITHTPTPLPEPIRIIIRNKNRLRKRWQETKDPAIKKSLNKLTKHINRILVNFKNAKYPKRRNNRRQLTL</sequence>
<comment type="caution">
    <text evidence="3">The sequence shown here is derived from an EMBL/GenBank/DDBJ whole genome shotgun (WGS) entry which is preliminary data.</text>
</comment>
<protein>
    <submittedName>
        <fullName evidence="3">Putative RNA-directed DNA polymerase from transposon X-element</fullName>
    </submittedName>
</protein>
<keyword evidence="3" id="KW-0548">Nucleotidyltransferase</keyword>
<feature type="compositionally biased region" description="Basic and acidic residues" evidence="1">
    <location>
        <begin position="69"/>
        <end position="80"/>
    </location>
</feature>
<keyword evidence="3" id="KW-0695">RNA-directed DNA polymerase</keyword>
<dbReference type="AlphaFoldDB" id="A0A8X6P4N6"/>
<reference evidence="3" key="1">
    <citation type="submission" date="2020-08" db="EMBL/GenBank/DDBJ databases">
        <title>Multicomponent nature underlies the extraordinary mechanical properties of spider dragline silk.</title>
        <authorList>
            <person name="Kono N."/>
            <person name="Nakamura H."/>
            <person name="Mori M."/>
            <person name="Yoshida Y."/>
            <person name="Ohtoshi R."/>
            <person name="Malay A.D."/>
            <person name="Moran D.A.P."/>
            <person name="Tomita M."/>
            <person name="Numata K."/>
            <person name="Arakawa K."/>
        </authorList>
    </citation>
    <scope>NUCLEOTIDE SEQUENCE</scope>
</reference>
<feature type="domain" description="Endonuclease/exonuclease/phosphatase" evidence="2">
    <location>
        <begin position="316"/>
        <end position="396"/>
    </location>
</feature>